<dbReference type="WBParaSite" id="sdigi.contig69.g3549.t1">
    <property type="protein sequence ID" value="sdigi.contig69.g3549.t1"/>
    <property type="gene ID" value="sdigi.contig69.g3549"/>
</dbReference>
<protein>
    <submittedName>
        <fullName evidence="3">Uncharacterized protein</fullName>
    </submittedName>
</protein>
<reference evidence="3" key="1">
    <citation type="submission" date="2022-11" db="UniProtKB">
        <authorList>
            <consortium name="WormBaseParasite"/>
        </authorList>
    </citation>
    <scope>IDENTIFICATION</scope>
</reference>
<proteinExistence type="predicted"/>
<feature type="region of interest" description="Disordered" evidence="1">
    <location>
        <begin position="1"/>
        <end position="49"/>
    </location>
</feature>
<evidence type="ECO:0000313" key="3">
    <source>
        <dbReference type="WBParaSite" id="sdigi.contig69.g3549.t1"/>
    </source>
</evidence>
<organism evidence="2 3">
    <name type="scientific">Setaria digitata</name>
    <dbReference type="NCBI Taxonomy" id="48799"/>
    <lineage>
        <taxon>Eukaryota</taxon>
        <taxon>Metazoa</taxon>
        <taxon>Ecdysozoa</taxon>
        <taxon>Nematoda</taxon>
        <taxon>Chromadorea</taxon>
        <taxon>Rhabditida</taxon>
        <taxon>Spirurina</taxon>
        <taxon>Spiruromorpha</taxon>
        <taxon>Filarioidea</taxon>
        <taxon>Setariidae</taxon>
        <taxon>Setaria</taxon>
    </lineage>
</organism>
<dbReference type="AlphaFoldDB" id="A0A915Q3Q6"/>
<keyword evidence="2" id="KW-1185">Reference proteome</keyword>
<accession>A0A915Q3Q6</accession>
<sequence>MKSDVGNEKKRSKSTGQGAEEQMFRQSQQHKKIQSSKGSNSEENSYIQLKKQSVPLRWERFERMIKKKTNESQHSKENLSDMEFDVTQWDNTLWTRRDEHYRFSMCDGKEDGSRDLAVEMGSPFMKEIAGETFDEKAEKGSHLMGPPYLSVGIDSLELVLSSSLKGSKIHF</sequence>
<evidence type="ECO:0000256" key="1">
    <source>
        <dbReference type="SAM" id="MobiDB-lite"/>
    </source>
</evidence>
<name>A0A915Q3Q6_9BILA</name>
<evidence type="ECO:0000313" key="2">
    <source>
        <dbReference type="Proteomes" id="UP000887581"/>
    </source>
</evidence>
<dbReference type="Proteomes" id="UP000887581">
    <property type="component" value="Unplaced"/>
</dbReference>